<reference evidence="2 3" key="1">
    <citation type="submission" date="2009-01" db="EMBL/GenBank/DDBJ databases">
        <title>Complete sequence of chromosome of Methylobacterium nodulans ORS 2060.</title>
        <authorList>
            <consortium name="US DOE Joint Genome Institute"/>
            <person name="Lucas S."/>
            <person name="Copeland A."/>
            <person name="Lapidus A."/>
            <person name="Glavina del Rio T."/>
            <person name="Dalin E."/>
            <person name="Tice H."/>
            <person name="Bruce D."/>
            <person name="Goodwin L."/>
            <person name="Pitluck S."/>
            <person name="Sims D."/>
            <person name="Brettin T."/>
            <person name="Detter J.C."/>
            <person name="Han C."/>
            <person name="Larimer F."/>
            <person name="Land M."/>
            <person name="Hauser L."/>
            <person name="Kyrpides N."/>
            <person name="Ivanova N."/>
            <person name="Marx C.J."/>
            <person name="Richardson P."/>
        </authorList>
    </citation>
    <scope>NUCLEOTIDE SEQUENCE [LARGE SCALE GENOMIC DNA]</scope>
    <source>
        <strain evidence="3">LMG 21967 / CNCM I-2342 / ORS 2060</strain>
    </source>
</reference>
<keyword evidence="3" id="KW-1185">Reference proteome</keyword>
<dbReference type="InterPro" id="IPR016032">
    <property type="entry name" value="Sig_transdc_resp-reg_C-effctor"/>
</dbReference>
<evidence type="ECO:0000313" key="3">
    <source>
        <dbReference type="Proteomes" id="UP000008207"/>
    </source>
</evidence>
<proteinExistence type="predicted"/>
<accession>B8ICU3</accession>
<dbReference type="KEGG" id="mno:Mnod_2538"/>
<dbReference type="GO" id="GO:0003677">
    <property type="term" value="F:DNA binding"/>
    <property type="evidence" value="ECO:0007669"/>
    <property type="project" value="InterPro"/>
</dbReference>
<organism evidence="2 3">
    <name type="scientific">Methylobacterium nodulans (strain LMG 21967 / CNCM I-2342 / ORS 2060)</name>
    <dbReference type="NCBI Taxonomy" id="460265"/>
    <lineage>
        <taxon>Bacteria</taxon>
        <taxon>Pseudomonadati</taxon>
        <taxon>Pseudomonadota</taxon>
        <taxon>Alphaproteobacteria</taxon>
        <taxon>Hyphomicrobiales</taxon>
        <taxon>Methylobacteriaceae</taxon>
        <taxon>Methylobacterium</taxon>
    </lineage>
</organism>
<dbReference type="Proteomes" id="UP000008207">
    <property type="component" value="Chromosome"/>
</dbReference>
<gene>
    <name evidence="2" type="ordered locus">Mnod_2538</name>
</gene>
<dbReference type="HOGENOM" id="CLU_111091_0_0_5"/>
<dbReference type="eggNOG" id="COG2771">
    <property type="taxonomic scope" value="Bacteria"/>
</dbReference>
<dbReference type="OrthoDB" id="6697591at2"/>
<dbReference type="EMBL" id="CP001349">
    <property type="protein sequence ID" value="ACL57504.1"/>
    <property type="molecule type" value="Genomic_DNA"/>
</dbReference>
<dbReference type="SUPFAM" id="SSF46894">
    <property type="entry name" value="C-terminal effector domain of the bipartite response regulators"/>
    <property type="match status" value="1"/>
</dbReference>
<dbReference type="Gene3D" id="1.10.10.10">
    <property type="entry name" value="Winged helix-like DNA-binding domain superfamily/Winged helix DNA-binding domain"/>
    <property type="match status" value="1"/>
</dbReference>
<dbReference type="RefSeq" id="WP_015929184.1">
    <property type="nucleotide sequence ID" value="NC_011894.1"/>
</dbReference>
<dbReference type="AlphaFoldDB" id="B8ICU3"/>
<dbReference type="GO" id="GO:0006355">
    <property type="term" value="P:regulation of DNA-templated transcription"/>
    <property type="evidence" value="ECO:0007669"/>
    <property type="project" value="InterPro"/>
</dbReference>
<dbReference type="InterPro" id="IPR000792">
    <property type="entry name" value="Tscrpt_reg_LuxR_C"/>
</dbReference>
<evidence type="ECO:0000259" key="1">
    <source>
        <dbReference type="SMART" id="SM00421"/>
    </source>
</evidence>
<feature type="domain" description="HTH luxR-type" evidence="1">
    <location>
        <begin position="124"/>
        <end position="181"/>
    </location>
</feature>
<evidence type="ECO:0000313" key="2">
    <source>
        <dbReference type="EMBL" id="ACL57504.1"/>
    </source>
</evidence>
<dbReference type="STRING" id="460265.Mnod_2538"/>
<sequence length="188" mass="20530">MIAGEALLLVLQRFGYCAFLITKTGLVIAGNAVAALLLKREVAQGEEIYRFRSNEGDALLRQLLGVSIKPDAIPKKPWVIQSGTRRLLCSLEQPAGMREESSYVLLLVDLEERLQPKAATLQQLFSLTNAESKLALQLARGGTLEECAEENGTSVNTARVQLRSIFAKTGTARQSDLVAFLNRIAMLG</sequence>
<dbReference type="SMART" id="SM00421">
    <property type="entry name" value="HTH_LUXR"/>
    <property type="match status" value="1"/>
</dbReference>
<protein>
    <submittedName>
        <fullName evidence="2">Transcriptional regulator, LuxR family</fullName>
    </submittedName>
</protein>
<name>B8ICU3_METNO</name>
<dbReference type="InterPro" id="IPR036388">
    <property type="entry name" value="WH-like_DNA-bd_sf"/>
</dbReference>